<evidence type="ECO:0000313" key="5">
    <source>
        <dbReference type="Proteomes" id="UP001266305"/>
    </source>
</evidence>
<keyword evidence="1" id="KW-0732">Signal</keyword>
<feature type="compositionally biased region" description="Polar residues" evidence="2">
    <location>
        <begin position="1164"/>
        <end position="1176"/>
    </location>
</feature>
<feature type="chain" id="PRO_5044997175" description="Netrin receptor UNC5" evidence="1">
    <location>
        <begin position="17"/>
        <end position="1400"/>
    </location>
</feature>
<comment type="function">
    <text evidence="1">Receptor for netrin required for axon guidance. Mediates axon repulsion of neuronal growth cones in the developing nervous system upon ligand binding.</text>
</comment>
<feature type="region of interest" description="Disordered" evidence="2">
    <location>
        <begin position="215"/>
        <end position="295"/>
    </location>
</feature>
<keyword evidence="1" id="KW-1133">Transmembrane helix</keyword>
<dbReference type="SMART" id="SM00209">
    <property type="entry name" value="TSP1"/>
    <property type="match status" value="2"/>
</dbReference>
<feature type="transmembrane region" description="Helical" evidence="1">
    <location>
        <begin position="339"/>
        <end position="364"/>
    </location>
</feature>
<dbReference type="InterPro" id="IPR000884">
    <property type="entry name" value="TSP1_rpt"/>
</dbReference>
<dbReference type="Gene3D" id="2.60.220.30">
    <property type="match status" value="1"/>
</dbReference>
<comment type="caution">
    <text evidence="4">The sequence shown here is derived from an EMBL/GenBank/DDBJ whole genome shotgun (WGS) entry which is preliminary data.</text>
</comment>
<dbReference type="Gene3D" id="2.20.100.10">
    <property type="entry name" value="Thrombospondin type-1 (TSP1) repeat"/>
    <property type="match status" value="2"/>
</dbReference>
<name>A0ABQ9W6Q5_SAGOE</name>
<proteinExistence type="inferred from homology"/>
<dbReference type="InterPro" id="IPR000906">
    <property type="entry name" value="ZU5_dom"/>
</dbReference>
<evidence type="ECO:0000256" key="2">
    <source>
        <dbReference type="SAM" id="MobiDB-lite"/>
    </source>
</evidence>
<dbReference type="EMBL" id="JASSZA010000003">
    <property type="protein sequence ID" value="KAK2116032.1"/>
    <property type="molecule type" value="Genomic_DNA"/>
</dbReference>
<dbReference type="InterPro" id="IPR037936">
    <property type="entry name" value="UNC5A-D"/>
</dbReference>
<dbReference type="Pfam" id="PF17217">
    <property type="entry name" value="UPA"/>
    <property type="match status" value="2"/>
</dbReference>
<dbReference type="Proteomes" id="UP001266305">
    <property type="component" value="Unassembled WGS sequence"/>
</dbReference>
<sequence>MKIFITVLVLKSMGLGVLLTEGGTATSKKETGHNHINGGWSTWTEWSVCNSRCGRGYQKRTRTCTNPAPLNGGAFCEGQSVQKITCTTLCPVDGRWTSWSKWSTCGTECTHWRRRECTAPAPKNGGKDCDGLVLQSKNCTDGLCMQRHIAFLKNGLLPSVQSTAPGNDAGLATVNLTSLHQKCMNENQRQRKSHEELLRLGYGMVLETWHTGWKTNAKSSDSRWKENSEGSRKVPPCQQQEQSMDSFEITGSPAKRKTKNPGQGEGILLRIGSENEEKSHEKDCGETDQMEKHENKHQRVILCSPHLGDGTVISFFSDSQPPNHLHLINPNAAPDSDDVALYVGIVIAVIVCLAISVVVALFVYRKNHRDFESDIIDSSALNGGFQPVNIKAARQDLLAVPPDLTSAAAMYRGPVYALHDVSDKIPMTNSPILDPLPNLKIKVCNTSGAVTPQDELSEFTSKLSPQMTQSLLENEALNLKNQSLARQTDPSCTAFGSFNSLGGHLIVPNSVFYLAVWIMYTILTPTSDIRIPNHQIHQRKRSRLMAVRSQNLIPFYMLQKLCFRETVNCRALLFAIRFSLSAAEDQALRGFCRQGLKPKELDGIQLLICGSELYEERRELNYMWHSGCDKRGLTITEYALSESAGWQLNSLNESQRWEKSSPTIEESFLIHEPQVPRFEGKAIKRLMVGVSESSDEKNPSSFLPQAPAANTRLRDRCFQSPTILQRPLEMDSTVVSFFKSLMFTSQGTLVTRRPPMDDSQTLLTPVVSCGPPGALLTRPVVLTMHHCADPNTEDWKILLKNQAAQGQWEPMRRVEEGSPHESPSYLCMTGTLFGRVFQEAFSTMSPLGDTGGFPLSWREWLLSRCPFVPAINLEDVVVVGEENFTTPCYIQLDAEACHILTENLSTYALVGHSTTKAAAKRLKLAIFGPLCCSSLEYSIRVYCLDDTQDALKNPVMNDEWAGQKVKFLPLSHSSKLRGQEASGLDGSAAAHAYFHSFAQTSADSTLADKDAKNCESRLQSIQIEFKSIGKVEFGVSELFIFSHLQVIKVMKKAGSGSSDQASVATAAVGTAGRALEMERLDGEIFAHGTRNQGEGGALPQYNSASCAGFSADSGSISSSQIAEPDRETARARGWPLLRFLPSVWSSLCIEGTGGEKTREADEAQMQSNSDPSTRMQSNSDIMQKAIKAHPSNRWIHPEPDQATEAVERTASAKAGNIQYVTYPKLCNSKAACLDMVLEPSTLLCCGYALTGHPSNRGGPLAHEQFTVTPNMINISSLCLPAEAEETAINPHFSSSSPLPHGWEVLHLERQMGGQLLEEPKALHFKGSTHNLRLSIHDIAHSLWKSKLLAKYQACAFLDQYRYMEKSEGAPVRRTEIACKSKTQSGYYYITGKKMLVPSVI</sequence>
<keyword evidence="1" id="KW-0812">Transmembrane</keyword>
<feature type="region of interest" description="Disordered" evidence="2">
    <location>
        <begin position="1153"/>
        <end position="1176"/>
    </location>
</feature>
<feature type="non-terminal residue" evidence="4">
    <location>
        <position position="1400"/>
    </location>
</feature>
<comment type="subcellular location">
    <subcellularLocation>
        <location evidence="1">Cell membrane</location>
        <topology evidence="1">Single-pass type I membrane protein</topology>
    </subcellularLocation>
</comment>
<feature type="domain" description="ZU5" evidence="3">
    <location>
        <begin position="730"/>
        <end position="806"/>
    </location>
</feature>
<protein>
    <recommendedName>
        <fullName evidence="1">Netrin receptor UNC5</fullName>
    </recommendedName>
</protein>
<dbReference type="InterPro" id="IPR036383">
    <property type="entry name" value="TSP1_rpt_sf"/>
</dbReference>
<feature type="transmembrane region" description="Helical" evidence="1">
    <location>
        <begin position="505"/>
        <end position="523"/>
    </location>
</feature>
<evidence type="ECO:0000256" key="1">
    <source>
        <dbReference type="RuleBase" id="RU367033"/>
    </source>
</evidence>
<feature type="compositionally biased region" description="Basic and acidic residues" evidence="2">
    <location>
        <begin position="220"/>
        <end position="232"/>
    </location>
</feature>
<keyword evidence="5" id="KW-1185">Reference proteome</keyword>
<gene>
    <name evidence="4" type="ORF">P7K49_006658</name>
</gene>
<comment type="caution">
    <text evidence="1">Lacks conserved residue(s) required for the propagation of feature annotation.</text>
</comment>
<keyword evidence="1" id="KW-0472">Membrane</keyword>
<dbReference type="PANTHER" id="PTHR12582:SF7">
    <property type="entry name" value="NETRIN RECEPTOR UNC5C"/>
    <property type="match status" value="1"/>
</dbReference>
<feature type="compositionally biased region" description="Basic and acidic residues" evidence="2">
    <location>
        <begin position="273"/>
        <end position="294"/>
    </location>
</feature>
<organism evidence="4 5">
    <name type="scientific">Saguinus oedipus</name>
    <name type="common">Cotton-top tamarin</name>
    <name type="synonym">Oedipomidas oedipus</name>
    <dbReference type="NCBI Taxonomy" id="9490"/>
    <lineage>
        <taxon>Eukaryota</taxon>
        <taxon>Metazoa</taxon>
        <taxon>Chordata</taxon>
        <taxon>Craniata</taxon>
        <taxon>Vertebrata</taxon>
        <taxon>Euteleostomi</taxon>
        <taxon>Mammalia</taxon>
        <taxon>Eutheria</taxon>
        <taxon>Euarchontoglires</taxon>
        <taxon>Primates</taxon>
        <taxon>Haplorrhini</taxon>
        <taxon>Platyrrhini</taxon>
        <taxon>Cebidae</taxon>
        <taxon>Callitrichinae</taxon>
        <taxon>Saguinus</taxon>
    </lineage>
</organism>
<accession>A0ABQ9W6Q5</accession>
<keyword evidence="1" id="KW-0217">Developmental protein</keyword>
<dbReference type="PRINTS" id="PR01705">
    <property type="entry name" value="TSP1REPEAT"/>
</dbReference>
<dbReference type="SMART" id="SM00218">
    <property type="entry name" value="ZU5"/>
    <property type="match status" value="1"/>
</dbReference>
<keyword evidence="1" id="KW-0675">Receptor</keyword>
<comment type="similarity">
    <text evidence="1">Belongs to the unc-5 family.</text>
</comment>
<dbReference type="Pfam" id="PF00791">
    <property type="entry name" value="ZU5"/>
    <property type="match status" value="1"/>
</dbReference>
<feature type="signal peptide" evidence="1">
    <location>
        <begin position="1"/>
        <end position="16"/>
    </location>
</feature>
<dbReference type="SUPFAM" id="SSF82895">
    <property type="entry name" value="TSP-1 type 1 repeat"/>
    <property type="match status" value="2"/>
</dbReference>
<dbReference type="PROSITE" id="PS50092">
    <property type="entry name" value="TSP1"/>
    <property type="match status" value="2"/>
</dbReference>
<keyword evidence="1" id="KW-0393">Immunoglobulin domain</keyword>
<evidence type="ECO:0000313" key="4">
    <source>
        <dbReference type="EMBL" id="KAK2116032.1"/>
    </source>
</evidence>
<evidence type="ECO:0000259" key="3">
    <source>
        <dbReference type="SMART" id="SM00218"/>
    </source>
</evidence>
<reference evidence="4 5" key="1">
    <citation type="submission" date="2023-05" db="EMBL/GenBank/DDBJ databases">
        <title>B98-5 Cell Line De Novo Hybrid Assembly: An Optical Mapping Approach.</title>
        <authorList>
            <person name="Kananen K."/>
            <person name="Auerbach J.A."/>
            <person name="Kautto E."/>
            <person name="Blachly J.S."/>
        </authorList>
    </citation>
    <scope>NUCLEOTIDE SEQUENCE [LARGE SCALE GENOMIC DNA]</scope>
    <source>
        <strain evidence="4">B95-8</strain>
        <tissue evidence="4">Cell line</tissue>
    </source>
</reference>
<dbReference type="PANTHER" id="PTHR12582">
    <property type="entry name" value="NETRIN RECEPTOR UNC5"/>
    <property type="match status" value="1"/>
</dbReference>
<dbReference type="InterPro" id="IPR033772">
    <property type="entry name" value="UPA"/>
</dbReference>
<dbReference type="Pfam" id="PF00090">
    <property type="entry name" value="TSP_1"/>
    <property type="match status" value="1"/>
</dbReference>